<dbReference type="GeneID" id="115623034"/>
<accession>A0A6J2T807</accession>
<dbReference type="RefSeq" id="XP_030373071.1">
    <property type="nucleotide sequence ID" value="XM_030517211.1"/>
</dbReference>
<evidence type="ECO:0000256" key="1">
    <source>
        <dbReference type="SAM" id="Coils"/>
    </source>
</evidence>
<proteinExistence type="predicted"/>
<keyword evidence="2" id="KW-1185">Reference proteome</keyword>
<evidence type="ECO:0000313" key="2">
    <source>
        <dbReference type="Proteomes" id="UP000504634"/>
    </source>
</evidence>
<feature type="coiled-coil region" evidence="1">
    <location>
        <begin position="83"/>
        <end position="131"/>
    </location>
</feature>
<sequence length="295" mass="34056">MDCRAPGLSESESCEITHVSSDAPVDEEEGLDLDLIYDRLESMKQRLLYLRSLLVCVNTGRASNGKGPCEQHIEGNGSINLELRQLQKAAARMAQEMNALMKSYMSSRKDYTDLSARVEHQKKEVQKLEQDLGQVPKWQEETQHKHGLCIERYNDLRIHCLTSNQVLGCFSEMQRDFSNKVQFKTSIRCFKKDKHEFIEKWRELKCLRRNMTTRLLLHVNKVEKSVEEQTRLRSYRPNTCMSKESVTSFILSFLTDDMGRQIPKIKGILKLDLDIQTKGEDDGDDAAKTLKPNHS</sequence>
<dbReference type="OrthoDB" id="7863038at2759"/>
<keyword evidence="1" id="KW-0175">Coiled coil</keyword>
<dbReference type="Pfam" id="PF15960">
    <property type="entry name" value="DUF4763"/>
    <property type="match status" value="1"/>
</dbReference>
<protein>
    <submittedName>
        <fullName evidence="3">Uncharacterized protein LOC115623034</fullName>
    </submittedName>
</protein>
<name>A0A6J2T807_DROLE</name>
<dbReference type="InterPro" id="IPR031883">
    <property type="entry name" value="DUF4763"/>
</dbReference>
<gene>
    <name evidence="3" type="primary">LOC115623034</name>
</gene>
<reference evidence="3" key="1">
    <citation type="submission" date="2025-08" db="UniProtKB">
        <authorList>
            <consortium name="RefSeq"/>
        </authorList>
    </citation>
    <scope>IDENTIFICATION</scope>
    <source>
        <strain evidence="3">11010-0011.00</strain>
        <tissue evidence="3">Whole body</tissue>
    </source>
</reference>
<organism evidence="2 3">
    <name type="scientific">Drosophila lebanonensis</name>
    <name type="common">Fruit fly</name>
    <name type="synonym">Scaptodrosophila lebanonensis</name>
    <dbReference type="NCBI Taxonomy" id="7225"/>
    <lineage>
        <taxon>Eukaryota</taxon>
        <taxon>Metazoa</taxon>
        <taxon>Ecdysozoa</taxon>
        <taxon>Arthropoda</taxon>
        <taxon>Hexapoda</taxon>
        <taxon>Insecta</taxon>
        <taxon>Pterygota</taxon>
        <taxon>Neoptera</taxon>
        <taxon>Endopterygota</taxon>
        <taxon>Diptera</taxon>
        <taxon>Brachycera</taxon>
        <taxon>Muscomorpha</taxon>
        <taxon>Ephydroidea</taxon>
        <taxon>Drosophilidae</taxon>
        <taxon>Scaptodrosophila</taxon>
    </lineage>
</organism>
<dbReference type="AlphaFoldDB" id="A0A6J2T807"/>
<evidence type="ECO:0000313" key="3">
    <source>
        <dbReference type="RefSeq" id="XP_030373071.1"/>
    </source>
</evidence>
<dbReference type="Proteomes" id="UP000504634">
    <property type="component" value="Unplaced"/>
</dbReference>